<dbReference type="OrthoDB" id="9796428at2"/>
<gene>
    <name evidence="2" type="ORF">ET464_05350</name>
</gene>
<keyword evidence="3" id="KW-1185">Reference proteome</keyword>
<dbReference type="EMBL" id="CP035492">
    <property type="protein sequence ID" value="QAY65893.1"/>
    <property type="molecule type" value="Genomic_DNA"/>
</dbReference>
<dbReference type="Pfam" id="PF24346">
    <property type="entry name" value="DUF7507"/>
    <property type="match status" value="1"/>
</dbReference>
<dbReference type="NCBIfam" id="TIGR01451">
    <property type="entry name" value="B_ant_repeat"/>
    <property type="match status" value="4"/>
</dbReference>
<dbReference type="PANTHER" id="PTHR35580">
    <property type="entry name" value="CELL SURFACE GLYCOPROTEIN (S-LAYER PROTEIN)-LIKE PROTEIN"/>
    <property type="match status" value="1"/>
</dbReference>
<name>A0A4P6EUT3_9BACL</name>
<dbReference type="Proteomes" id="UP000293568">
    <property type="component" value="Chromosome"/>
</dbReference>
<reference evidence="2 3" key="1">
    <citation type="submission" date="2019-01" db="EMBL/GenBank/DDBJ databases">
        <title>Genome sequencing of strain FW100M-2.</title>
        <authorList>
            <person name="Heo J."/>
            <person name="Kim S.-J."/>
            <person name="Kim J.-S."/>
            <person name="Hong S.-B."/>
            <person name="Kwon S.-W."/>
        </authorList>
    </citation>
    <scope>NUCLEOTIDE SEQUENCE [LARGE SCALE GENOMIC DNA]</scope>
    <source>
        <strain evidence="2 3">FW100M-2</strain>
    </source>
</reference>
<dbReference type="InterPro" id="IPR010620">
    <property type="entry name" value="SBBP_repeat"/>
</dbReference>
<proteinExistence type="predicted"/>
<dbReference type="Pfam" id="PF06739">
    <property type="entry name" value="SBBP"/>
    <property type="match status" value="1"/>
</dbReference>
<evidence type="ECO:0000313" key="3">
    <source>
        <dbReference type="Proteomes" id="UP000293568"/>
    </source>
</evidence>
<dbReference type="KEGG" id="pprt:ET464_05350"/>
<sequence>MSDDGSAILFSTYLGGTTGITRFLDLDLDSSDNPIVVGSTTSNFYPVTPGVFQPVFTGTECSVITKLNATGTGLIYSTFVGGSQNSRGSGLDVDELGQAYVSGSVDSTDFPTTPGAFQVVAPPGLNAFLYKMNASGTALIYSTYIGGSATEESTDVAIDEFGNAFLCGSTTSADFPVTPGAFQTALQGTTSGYITKVNNSGTGLIFSTYLGGAAGNTHVLDLNIRENVILVTGDTDSASFPVTPDAFQPALRGSLSAFAVIMVPTGTALGYSTYLGGSGTQTGYAVEFQPDSPEAVTFIAGITTSPDFPVTPGAFDTTALSNPRLFLMQFTPSTNLTVSKTPDQTQVLRGSTVTYAIQLVNTSEIGGGTDPTLTNVTVTDPMLGLSVNIGTLLGGQTYGLTVPFTVPPTTPLGTLSNTVSVICDQFAFPRFGTAVIQIVSDQAVSFTKTVTPRFAQPGSTVSFAIIVDNTGTADLTNAVLTDVLLGINESLDTIPPGSAYTLTVPFVIPGNAVIGSVISNTAELTADHLTLQQASASVEVIDIAQLALTKTPDRLFVSPGDTVTFTVGVFNSGRVNVTNILLTDDITGFQATIPFLPIGDRRIFTVPLLVPLETPPQLYTNTARAVSDQTAAVTASASVTVNAVPRVGLRKLPSQTSVTPGQTIEYTVTVSNFGNIPLTSVVINDPLLGIHLAVPDIAVGSLAVRNLPFTIPLNARIGSEIVNELTVSTAETGPQSVQSTVTVASTGISIAKQSSTAIAAPGTTVVYTLTAGNLLPVVQTNIRLDDAMLGIHEVVPLLEVNETLVRTGSFTVPPNAVNGSVITNVFIVSSDQTFAQAAEFGITVQSGPPGPPTTLAASKLADRNIAAPGEEVNYTVEVSNVGPNPATVIIVSDSLTGTNNIVPVLAPGETARLFYSFILPEQALQGTVFANRVTVASPEAPTVQSEFRVTTGLPRTLLSLANTASRPVANPGETVLFTVIVQNVSSSFTLTNVRVIEPLTNFSTQIPQLGSGELQSFTQPFVIPADAIGGTVITSQAFAASDQTPLQDAPAIVTVASLPNVELTHQVSPRSGHSGQTVIFSIRIRNTGNVDLINVLITAPLLDVRLLSERIPIGSDQTLQIPFILPEVDEDTTLVSTVTLTSDNGPVRTASASVLVIHEEE</sequence>
<dbReference type="PANTHER" id="PTHR35580:SF1">
    <property type="entry name" value="PHYTASE-LIKE DOMAIN-CONTAINING PROTEIN"/>
    <property type="match status" value="1"/>
</dbReference>
<dbReference type="InterPro" id="IPR052918">
    <property type="entry name" value="Motility_Chemotaxis_Reg"/>
</dbReference>
<organism evidence="2 3">
    <name type="scientific">Paenibacillus protaetiae</name>
    <dbReference type="NCBI Taxonomy" id="2509456"/>
    <lineage>
        <taxon>Bacteria</taxon>
        <taxon>Bacillati</taxon>
        <taxon>Bacillota</taxon>
        <taxon>Bacilli</taxon>
        <taxon>Bacillales</taxon>
        <taxon>Paenibacillaceae</taxon>
        <taxon>Paenibacillus</taxon>
    </lineage>
</organism>
<dbReference type="InterPro" id="IPR055354">
    <property type="entry name" value="DUF7507"/>
</dbReference>
<accession>A0A4P6EUT3</accession>
<evidence type="ECO:0000259" key="1">
    <source>
        <dbReference type="Pfam" id="PF24346"/>
    </source>
</evidence>
<protein>
    <submittedName>
        <fullName evidence="2">DUF11 domain-containing protein</fullName>
    </submittedName>
</protein>
<feature type="domain" description="DUF7507" evidence="1">
    <location>
        <begin position="647"/>
        <end position="691"/>
    </location>
</feature>
<dbReference type="InterPro" id="IPR047589">
    <property type="entry name" value="DUF11_rpt"/>
</dbReference>
<evidence type="ECO:0000313" key="2">
    <source>
        <dbReference type="EMBL" id="QAY65893.1"/>
    </source>
</evidence>
<dbReference type="AlphaFoldDB" id="A0A4P6EUT3"/>
<dbReference type="RefSeq" id="WP_129438895.1">
    <property type="nucleotide sequence ID" value="NZ_CP035492.1"/>
</dbReference>